<dbReference type="Proteomes" id="UP000695022">
    <property type="component" value="Unplaced"/>
</dbReference>
<evidence type="ECO:0000313" key="2">
    <source>
        <dbReference type="Proteomes" id="UP000695022"/>
    </source>
</evidence>
<evidence type="ECO:0000256" key="1">
    <source>
        <dbReference type="SAM" id="MobiDB-lite"/>
    </source>
</evidence>
<feature type="compositionally biased region" description="Basic and acidic residues" evidence="1">
    <location>
        <begin position="414"/>
        <end position="427"/>
    </location>
</feature>
<feature type="compositionally biased region" description="Basic and acidic residues" evidence="1">
    <location>
        <begin position="222"/>
        <end position="240"/>
    </location>
</feature>
<dbReference type="GeneID" id="106807358"/>
<dbReference type="PANTHER" id="PTHR34754">
    <property type="entry name" value="COILED-COIL DOMAIN-CONTAINING PROTEIN 60"/>
    <property type="match status" value="1"/>
</dbReference>
<feature type="compositionally biased region" description="Polar residues" evidence="1">
    <location>
        <begin position="396"/>
        <end position="411"/>
    </location>
</feature>
<proteinExistence type="predicted"/>
<protein>
    <submittedName>
        <fullName evidence="3">Uncharacterized protein LOC106807358 isoform X1</fullName>
    </submittedName>
</protein>
<reference evidence="3" key="1">
    <citation type="submission" date="2025-08" db="UniProtKB">
        <authorList>
            <consortium name="RefSeq"/>
        </authorList>
    </citation>
    <scope>IDENTIFICATION</scope>
</reference>
<feature type="region of interest" description="Disordered" evidence="1">
    <location>
        <begin position="215"/>
        <end position="258"/>
    </location>
</feature>
<evidence type="ECO:0000313" key="3">
    <source>
        <dbReference type="RefSeq" id="XP_014665155.1"/>
    </source>
</evidence>
<sequence>MQRIPRLESDSNLLKQLKYNYETPEGPRYQVLLVKRRTSKIYTPTISDDSWQLKYKRRFHNLSCGFFSNISQPFESVGLVHLDAKDLLADCITYTQLREKFSKLADTSPNCHGRGYLPDNRDLQSQQKQSTQDVDSKIPLSQYESAGMEGIRNLLHESTKHIADVTAGQPFEECVRQTQANRQTESSIKRKEDGAMVLMSLSELEIPKCTPVVLEEQGDEQQEYRGKENDEYKQNHKESTSWHVAPESDVTLPPREMSKKKRQLLGKLRSIYQLLCTIFNMSPRHLKTRQPMSAKLLELLATSSPYKNKDALQGMTGLRATGGILSHAGKSCDLTSASSDTVASPDVGAVSQTSKAPVALNVGRRIKTNVKPTSTEKQTPRLETWEDLFNVGGATDGTQSQSTATGSYQRQSIKRQEEVSDDRKEIQRTPPWQSIIDTNRETEPSRRTSRRQQRSTKTMVPHMKQGFNKLKDSAGARCKNALERIDREMCTVYRQKFLSLKLSPLYEQNLAAMRTSAKRIYRDVDVNIKPAQWYQDLNAEVSELAGKNDIEIEGAVAQLSSFMAEDSLTIAHGQQKLCLIVMSMPIFDLCTISMQAAILFVLDKILHGPEEQLHQWMLLRKFPVGGII</sequence>
<feature type="region of interest" description="Disordered" evidence="1">
    <location>
        <begin position="391"/>
        <end position="458"/>
    </location>
</feature>
<dbReference type="RefSeq" id="XP_014665155.1">
    <property type="nucleotide sequence ID" value="XM_014809669.1"/>
</dbReference>
<dbReference type="PANTHER" id="PTHR34754:SF1">
    <property type="entry name" value="COILED-COIL DOMAIN-CONTAINING PROTEIN 60"/>
    <property type="match status" value="1"/>
</dbReference>
<accession>A0ABM1DYY4</accession>
<name>A0ABM1DYY4_PRICU</name>
<gene>
    <name evidence="3" type="primary">LOC106807358</name>
</gene>
<organism evidence="2 3">
    <name type="scientific">Priapulus caudatus</name>
    <name type="common">Priapulid worm</name>
    <dbReference type="NCBI Taxonomy" id="37621"/>
    <lineage>
        <taxon>Eukaryota</taxon>
        <taxon>Metazoa</taxon>
        <taxon>Ecdysozoa</taxon>
        <taxon>Scalidophora</taxon>
        <taxon>Priapulida</taxon>
        <taxon>Priapulimorpha</taxon>
        <taxon>Priapulimorphida</taxon>
        <taxon>Priapulidae</taxon>
        <taxon>Priapulus</taxon>
    </lineage>
</organism>
<keyword evidence="2" id="KW-1185">Reference proteome</keyword>
<dbReference type="InterPro" id="IPR031526">
    <property type="entry name" value="DUF4698"/>
</dbReference>
<dbReference type="Pfam" id="PF15769">
    <property type="entry name" value="DUF4698"/>
    <property type="match status" value="1"/>
</dbReference>